<gene>
    <name evidence="3" type="ORF">O181_030166</name>
</gene>
<dbReference type="OrthoDB" id="43460at2759"/>
<dbReference type="InterPro" id="IPR001251">
    <property type="entry name" value="CRAL-TRIO_dom"/>
</dbReference>
<protein>
    <recommendedName>
        <fullName evidence="2">CRAL-TRIO domain-containing protein</fullName>
    </recommendedName>
</protein>
<dbReference type="Proteomes" id="UP000765509">
    <property type="component" value="Unassembled WGS sequence"/>
</dbReference>
<dbReference type="AlphaFoldDB" id="A0A9Q3H403"/>
<evidence type="ECO:0000313" key="4">
    <source>
        <dbReference type="Proteomes" id="UP000765509"/>
    </source>
</evidence>
<evidence type="ECO:0000256" key="1">
    <source>
        <dbReference type="SAM" id="MobiDB-lite"/>
    </source>
</evidence>
<dbReference type="SMART" id="SM01100">
    <property type="entry name" value="CRAL_TRIO_N"/>
    <property type="match status" value="1"/>
</dbReference>
<dbReference type="Pfam" id="PF00650">
    <property type="entry name" value="CRAL_TRIO"/>
    <property type="match status" value="1"/>
</dbReference>
<dbReference type="PROSITE" id="PS50191">
    <property type="entry name" value="CRAL_TRIO"/>
    <property type="match status" value="1"/>
</dbReference>
<keyword evidence="4" id="KW-1185">Reference proteome</keyword>
<dbReference type="SUPFAM" id="SSF46938">
    <property type="entry name" value="CRAL/TRIO N-terminal domain"/>
    <property type="match status" value="1"/>
</dbReference>
<dbReference type="SMART" id="SM00516">
    <property type="entry name" value="SEC14"/>
    <property type="match status" value="1"/>
</dbReference>
<sequence length="458" mass="52905">MSSIVPTDSGQVTQGLPSKSPQPFFFKLDPTQSNDLKNFWKRLIDLIYSEGSNPIDPIDLELKSVIHESLDLEGNKIGQEKFKVALWNWIMMDDPDVMVTKFIRARKWDISLALKMLINCLKWRIENKIDELKENEQIKKQLKTGKTFVHGVDRNGSPIFRIFASRHKTSDQSAKDVEEFVLYSMESTRYFVVPPVEASTILVNLSGFGMSSMDWKVNNFMIKCLEAYYPETLNAQIIHNAPWIFQGIWKIITTMLDPVVKSKVTFTSSNQDLLKVIDKSVLLASEGGDSDWEWSIPDYSMDHDNKYLNDSETRSKELANRQRLTEIFIDTTRQWIAADSDQSNEVIQCRELLKLMLRAHYFKLMPYVKPLLVYHHQKTLDPAEPGVVRFQLNRQKDSESNQGSNPNCGNKENNAEYKTNELVIGKETARKALLQLIDETKNRFKDDGIQFPMIDFEI</sequence>
<evidence type="ECO:0000313" key="3">
    <source>
        <dbReference type="EMBL" id="MBW0490451.1"/>
    </source>
</evidence>
<feature type="domain" description="CRAL-TRIO" evidence="2">
    <location>
        <begin position="135"/>
        <end position="294"/>
    </location>
</feature>
<proteinExistence type="predicted"/>
<dbReference type="SUPFAM" id="SSF52087">
    <property type="entry name" value="CRAL/TRIO domain"/>
    <property type="match status" value="1"/>
</dbReference>
<dbReference type="PANTHER" id="PTHR46590">
    <property type="entry name" value="PHOSPHATIDYLINOSITOL TRANSFER PROTEIN CSR1-RELATED"/>
    <property type="match status" value="1"/>
</dbReference>
<dbReference type="InterPro" id="IPR036273">
    <property type="entry name" value="CRAL/TRIO_N_dom_sf"/>
</dbReference>
<dbReference type="PANTHER" id="PTHR46590:SF1">
    <property type="entry name" value="PHOSPHATIDYLINOSITOL TRANSFER PROTEIN CSR1"/>
    <property type="match status" value="1"/>
</dbReference>
<dbReference type="CDD" id="cd00170">
    <property type="entry name" value="SEC14"/>
    <property type="match status" value="1"/>
</dbReference>
<comment type="caution">
    <text evidence="3">The sequence shown here is derived from an EMBL/GenBank/DDBJ whole genome shotgun (WGS) entry which is preliminary data.</text>
</comment>
<organism evidence="3 4">
    <name type="scientific">Austropuccinia psidii MF-1</name>
    <dbReference type="NCBI Taxonomy" id="1389203"/>
    <lineage>
        <taxon>Eukaryota</taxon>
        <taxon>Fungi</taxon>
        <taxon>Dikarya</taxon>
        <taxon>Basidiomycota</taxon>
        <taxon>Pucciniomycotina</taxon>
        <taxon>Pucciniomycetes</taxon>
        <taxon>Pucciniales</taxon>
        <taxon>Sphaerophragmiaceae</taxon>
        <taxon>Austropuccinia</taxon>
    </lineage>
</organism>
<dbReference type="Gene3D" id="3.40.525.10">
    <property type="entry name" value="CRAL-TRIO lipid binding domain"/>
    <property type="match status" value="1"/>
</dbReference>
<name>A0A9Q3H403_9BASI</name>
<accession>A0A9Q3H403</accession>
<reference evidence="3" key="1">
    <citation type="submission" date="2021-03" db="EMBL/GenBank/DDBJ databases">
        <title>Draft genome sequence of rust myrtle Austropuccinia psidii MF-1, a brazilian biotype.</title>
        <authorList>
            <person name="Quecine M.C."/>
            <person name="Pachon D.M.R."/>
            <person name="Bonatelli M.L."/>
            <person name="Correr F.H."/>
            <person name="Franceschini L.M."/>
            <person name="Leite T.F."/>
            <person name="Margarido G.R.A."/>
            <person name="Almeida C.A."/>
            <person name="Ferrarezi J.A."/>
            <person name="Labate C.A."/>
        </authorList>
    </citation>
    <scope>NUCLEOTIDE SEQUENCE</scope>
    <source>
        <strain evidence="3">MF-1</strain>
    </source>
</reference>
<evidence type="ECO:0000259" key="2">
    <source>
        <dbReference type="PROSITE" id="PS50191"/>
    </source>
</evidence>
<dbReference type="InterPro" id="IPR052432">
    <property type="entry name" value="PITP/CRAL-TRIO"/>
</dbReference>
<dbReference type="Pfam" id="PF03765">
    <property type="entry name" value="CRAL_TRIO_N"/>
    <property type="match status" value="1"/>
</dbReference>
<feature type="compositionally biased region" description="Polar residues" evidence="1">
    <location>
        <begin position="400"/>
        <end position="412"/>
    </location>
</feature>
<dbReference type="InterPro" id="IPR011074">
    <property type="entry name" value="CRAL/TRIO_N_dom"/>
</dbReference>
<dbReference type="EMBL" id="AVOT02010594">
    <property type="protein sequence ID" value="MBW0490451.1"/>
    <property type="molecule type" value="Genomic_DNA"/>
</dbReference>
<dbReference type="InterPro" id="IPR036865">
    <property type="entry name" value="CRAL-TRIO_dom_sf"/>
</dbReference>
<feature type="region of interest" description="Disordered" evidence="1">
    <location>
        <begin position="394"/>
        <end position="414"/>
    </location>
</feature>